<dbReference type="OMA" id="INCAKMT"/>
<evidence type="ECO:0000259" key="7">
    <source>
        <dbReference type="Pfam" id="PF20684"/>
    </source>
</evidence>
<accession>S3CV99</accession>
<comment type="similarity">
    <text evidence="5">Belongs to the SAT4 family.</text>
</comment>
<evidence type="ECO:0000256" key="4">
    <source>
        <dbReference type="ARBA" id="ARBA00023136"/>
    </source>
</evidence>
<dbReference type="AlphaFoldDB" id="S3CV99"/>
<feature type="transmembrane region" description="Helical" evidence="6">
    <location>
        <begin position="19"/>
        <end position="40"/>
    </location>
</feature>
<feature type="transmembrane region" description="Helical" evidence="6">
    <location>
        <begin position="211"/>
        <end position="229"/>
    </location>
</feature>
<organism evidence="8 9">
    <name type="scientific">Glarea lozoyensis (strain ATCC 20868 / MF5171)</name>
    <dbReference type="NCBI Taxonomy" id="1116229"/>
    <lineage>
        <taxon>Eukaryota</taxon>
        <taxon>Fungi</taxon>
        <taxon>Dikarya</taxon>
        <taxon>Ascomycota</taxon>
        <taxon>Pezizomycotina</taxon>
        <taxon>Leotiomycetes</taxon>
        <taxon>Helotiales</taxon>
        <taxon>Helotiaceae</taxon>
        <taxon>Glarea</taxon>
    </lineage>
</organism>
<feature type="transmembrane region" description="Helical" evidence="6">
    <location>
        <begin position="176"/>
        <end position="199"/>
    </location>
</feature>
<evidence type="ECO:0000256" key="5">
    <source>
        <dbReference type="ARBA" id="ARBA00038359"/>
    </source>
</evidence>
<dbReference type="OrthoDB" id="5278984at2759"/>
<feature type="transmembrane region" description="Helical" evidence="6">
    <location>
        <begin position="52"/>
        <end position="77"/>
    </location>
</feature>
<name>S3CV99_GLAL2</name>
<evidence type="ECO:0000313" key="9">
    <source>
        <dbReference type="Proteomes" id="UP000016922"/>
    </source>
</evidence>
<keyword evidence="9" id="KW-1185">Reference proteome</keyword>
<evidence type="ECO:0000256" key="2">
    <source>
        <dbReference type="ARBA" id="ARBA00022692"/>
    </source>
</evidence>
<dbReference type="HOGENOM" id="CLU_028200_0_2_1"/>
<sequence>MLSTTTAPVGPDVNLSYQYLIPCGILAVISFGLCAARIFTRCRPVFDLRLSDYLIIGAEICSFFGYVTIVVATAYGWGRQSYYVPVESVEKSLQAGFAVQILWTHGITLVRFSIAFSLLPLSQNRFWKAILYILIGLQVVLYVGWMNIMIFKCLPVRGNWQRTIHMKCWPRKYTTNAAWCSAPIFIIMDLTMALMPIRLIRSLNRPRSEKILVGALMALGILTTATVGAKMSAFPSVYKGDPLQGTVISSLLAKLEEQVGIICACLPTLKGPAERLLIRIGVSFGGFQHTMTRPSFVLSTRNQNVPAVHKNNQGDVGLMTYQNFPVHVPVIVREQSPEKIRRERFIPWKKFRLSSSQLDYDGTQDRAEEISKIVDMYGNATVTFAAAHGSSVEAGCVPHEEEEELDFAQAEPHLAAGTMGLSTSASRVIGDD</sequence>
<feature type="transmembrane region" description="Helical" evidence="6">
    <location>
        <begin position="97"/>
        <end position="119"/>
    </location>
</feature>
<feature type="transmembrane region" description="Helical" evidence="6">
    <location>
        <begin position="131"/>
        <end position="151"/>
    </location>
</feature>
<comment type="subcellular location">
    <subcellularLocation>
        <location evidence="1">Membrane</location>
        <topology evidence="1">Multi-pass membrane protein</topology>
    </subcellularLocation>
</comment>
<dbReference type="Proteomes" id="UP000016922">
    <property type="component" value="Unassembled WGS sequence"/>
</dbReference>
<feature type="domain" description="Rhodopsin" evidence="7">
    <location>
        <begin position="36"/>
        <end position="274"/>
    </location>
</feature>
<dbReference type="InterPro" id="IPR052337">
    <property type="entry name" value="SAT4-like"/>
</dbReference>
<dbReference type="Pfam" id="PF20684">
    <property type="entry name" value="Fung_rhodopsin"/>
    <property type="match status" value="1"/>
</dbReference>
<proteinExistence type="inferred from homology"/>
<dbReference type="GO" id="GO:0016020">
    <property type="term" value="C:membrane"/>
    <property type="evidence" value="ECO:0007669"/>
    <property type="project" value="UniProtKB-SubCell"/>
</dbReference>
<dbReference type="KEGG" id="glz:GLAREA_13035"/>
<reference evidence="8 9" key="1">
    <citation type="journal article" date="2013" name="BMC Genomics">
        <title>Genomics-driven discovery of the pneumocandin biosynthetic gene cluster in the fungus Glarea lozoyensis.</title>
        <authorList>
            <person name="Chen L."/>
            <person name="Yue Q."/>
            <person name="Zhang X."/>
            <person name="Xiang M."/>
            <person name="Wang C."/>
            <person name="Li S."/>
            <person name="Che Y."/>
            <person name="Ortiz-Lopez F.J."/>
            <person name="Bills G.F."/>
            <person name="Liu X."/>
            <person name="An Z."/>
        </authorList>
    </citation>
    <scope>NUCLEOTIDE SEQUENCE [LARGE SCALE GENOMIC DNA]</scope>
    <source>
        <strain evidence="9">ATCC 20868 / MF5171</strain>
    </source>
</reference>
<dbReference type="eggNOG" id="ENOG502SPBN">
    <property type="taxonomic scope" value="Eukaryota"/>
</dbReference>
<dbReference type="InterPro" id="IPR049326">
    <property type="entry name" value="Rhodopsin_dom_fungi"/>
</dbReference>
<protein>
    <recommendedName>
        <fullName evidence="7">Rhodopsin domain-containing protein</fullName>
    </recommendedName>
</protein>
<keyword evidence="2 6" id="KW-0812">Transmembrane</keyword>
<keyword evidence="4 6" id="KW-0472">Membrane</keyword>
<evidence type="ECO:0000256" key="1">
    <source>
        <dbReference type="ARBA" id="ARBA00004141"/>
    </source>
</evidence>
<evidence type="ECO:0000256" key="6">
    <source>
        <dbReference type="SAM" id="Phobius"/>
    </source>
</evidence>
<evidence type="ECO:0000256" key="3">
    <source>
        <dbReference type="ARBA" id="ARBA00022989"/>
    </source>
</evidence>
<dbReference type="PANTHER" id="PTHR33048:SF129">
    <property type="entry name" value="INTEGRAL MEMBRANE PROTEIN-RELATED"/>
    <property type="match status" value="1"/>
</dbReference>
<gene>
    <name evidence="8" type="ORF">GLAREA_13035</name>
</gene>
<dbReference type="RefSeq" id="XP_008082705.1">
    <property type="nucleotide sequence ID" value="XM_008084514.1"/>
</dbReference>
<dbReference type="PANTHER" id="PTHR33048">
    <property type="entry name" value="PTH11-LIKE INTEGRAL MEMBRANE PROTEIN (AFU_ORTHOLOGUE AFUA_5G11245)"/>
    <property type="match status" value="1"/>
</dbReference>
<dbReference type="GeneID" id="19472075"/>
<evidence type="ECO:0000313" key="8">
    <source>
        <dbReference type="EMBL" id="EPE30312.1"/>
    </source>
</evidence>
<dbReference type="EMBL" id="KE145364">
    <property type="protein sequence ID" value="EPE30312.1"/>
    <property type="molecule type" value="Genomic_DNA"/>
</dbReference>
<keyword evidence="3 6" id="KW-1133">Transmembrane helix</keyword>